<dbReference type="VEuPathDB" id="VectorBase:HLOH_063959"/>
<feature type="domain" description="Fe2OG dioxygenase" evidence="13">
    <location>
        <begin position="319"/>
        <end position="443"/>
    </location>
</feature>
<dbReference type="EC" id="1.14.11.2" evidence="5"/>
<evidence type="ECO:0000256" key="6">
    <source>
        <dbReference type="ARBA" id="ARBA00022723"/>
    </source>
</evidence>
<keyword evidence="9" id="KW-0223">Dioxygenase</keyword>
<keyword evidence="12" id="KW-0325">Glycoprotein</keyword>
<comment type="function">
    <text evidence="2">Catalyzes the post-translational formation of 4-hydroxyproline in -Xaa-Pro-Gly- sequences in collagens and other proteins.</text>
</comment>
<evidence type="ECO:0000256" key="7">
    <source>
        <dbReference type="ARBA" id="ARBA00022824"/>
    </source>
</evidence>
<dbReference type="InterPro" id="IPR011990">
    <property type="entry name" value="TPR-like_helical_dom_sf"/>
</dbReference>
<dbReference type="InterPro" id="IPR005123">
    <property type="entry name" value="Oxoglu/Fe-dep_dioxygenase_dom"/>
</dbReference>
<dbReference type="GO" id="GO:0005506">
    <property type="term" value="F:iron ion binding"/>
    <property type="evidence" value="ECO:0007669"/>
    <property type="project" value="InterPro"/>
</dbReference>
<reference evidence="14 15" key="1">
    <citation type="journal article" date="2020" name="Cell">
        <title>Large-Scale Comparative Analyses of Tick Genomes Elucidate Their Genetic Diversity and Vector Capacities.</title>
        <authorList>
            <consortium name="Tick Genome and Microbiome Consortium (TIGMIC)"/>
            <person name="Jia N."/>
            <person name="Wang J."/>
            <person name="Shi W."/>
            <person name="Du L."/>
            <person name="Sun Y."/>
            <person name="Zhan W."/>
            <person name="Jiang J.F."/>
            <person name="Wang Q."/>
            <person name="Zhang B."/>
            <person name="Ji P."/>
            <person name="Bell-Sakyi L."/>
            <person name="Cui X.M."/>
            <person name="Yuan T.T."/>
            <person name="Jiang B.G."/>
            <person name="Yang W.F."/>
            <person name="Lam T.T."/>
            <person name="Chang Q.C."/>
            <person name="Ding S.J."/>
            <person name="Wang X.J."/>
            <person name="Zhu J.G."/>
            <person name="Ruan X.D."/>
            <person name="Zhao L."/>
            <person name="Wei J.T."/>
            <person name="Ye R.Z."/>
            <person name="Que T.C."/>
            <person name="Du C.H."/>
            <person name="Zhou Y.H."/>
            <person name="Cheng J.X."/>
            <person name="Dai P.F."/>
            <person name="Guo W.B."/>
            <person name="Han X.H."/>
            <person name="Huang E.J."/>
            <person name="Li L.F."/>
            <person name="Wei W."/>
            <person name="Gao Y.C."/>
            <person name="Liu J.Z."/>
            <person name="Shao H.Z."/>
            <person name="Wang X."/>
            <person name="Wang C.C."/>
            <person name="Yang T.C."/>
            <person name="Huo Q.B."/>
            <person name="Li W."/>
            <person name="Chen H.Y."/>
            <person name="Chen S.E."/>
            <person name="Zhou L.G."/>
            <person name="Ni X.B."/>
            <person name="Tian J.H."/>
            <person name="Sheng Y."/>
            <person name="Liu T."/>
            <person name="Pan Y.S."/>
            <person name="Xia L.Y."/>
            <person name="Li J."/>
            <person name="Zhao F."/>
            <person name="Cao W.C."/>
        </authorList>
    </citation>
    <scope>NUCLEOTIDE SEQUENCE [LARGE SCALE GENOMIC DNA]</scope>
    <source>
        <strain evidence="14">HaeL-2018</strain>
    </source>
</reference>
<dbReference type="AlphaFoldDB" id="A0A9J6GMG1"/>
<organism evidence="14 15">
    <name type="scientific">Haemaphysalis longicornis</name>
    <name type="common">Bush tick</name>
    <dbReference type="NCBI Taxonomy" id="44386"/>
    <lineage>
        <taxon>Eukaryota</taxon>
        <taxon>Metazoa</taxon>
        <taxon>Ecdysozoa</taxon>
        <taxon>Arthropoda</taxon>
        <taxon>Chelicerata</taxon>
        <taxon>Arachnida</taxon>
        <taxon>Acari</taxon>
        <taxon>Parasitiformes</taxon>
        <taxon>Ixodida</taxon>
        <taxon>Ixodoidea</taxon>
        <taxon>Ixodidae</taxon>
        <taxon>Haemaphysalinae</taxon>
        <taxon>Haemaphysalis</taxon>
    </lineage>
</organism>
<protein>
    <recommendedName>
        <fullName evidence="5">procollagen-proline 4-dioxygenase</fullName>
        <ecNumber evidence="5">1.14.11.2</ecNumber>
    </recommendedName>
</protein>
<dbReference type="InterPro" id="IPR013547">
    <property type="entry name" value="P4H_N"/>
</dbReference>
<sequence>MGAAASFLGSSRAEMFTSIAHLRFFQDTEKQAALGLAEYLEREQDWLQFYGAMLENMRALEDLGHDDDDRLVGKERLLLTYARITCLAGSWPRLVSQHVAASAASRQQLLEPPGTETSPWPTDEDLAGSAVGICRLQHTYGLSAQEMAELRSPLLNLTAHDRHEVARHCWDGDDAGSALGWWTSSLDALEEEGHEPTDNREAILDSMADISRRVQNESAAYRLLSALHDGAPTHVRDTLVEAVLDDEAVKNSEVAMDAMKFEKLCSSNRTGLERRSPTDRLRCTILHITGVGWLADEEHPLVFRVSAAVSAVTGMDVACAEDLQVGNYGVGGHYSPHPDYGEPEEPAETRDSVTGQRAATWLMYLSDVRRGGSTVFPELGLQVEAKAGRALFWINLLPEQKHGFHFEHRFKYGLLSEGDSRTTHGACPVLVGSKWIATKWIHELGQTRIPFDWPGGVH</sequence>
<dbReference type="OMA" id="RALFWIN"/>
<evidence type="ECO:0000259" key="13">
    <source>
        <dbReference type="PROSITE" id="PS51471"/>
    </source>
</evidence>
<dbReference type="SMART" id="SM00702">
    <property type="entry name" value="P4Hc"/>
    <property type="match status" value="1"/>
</dbReference>
<dbReference type="EMBL" id="JABSTR010000007">
    <property type="protein sequence ID" value="KAH9375752.1"/>
    <property type="molecule type" value="Genomic_DNA"/>
</dbReference>
<dbReference type="Gene3D" id="2.60.120.620">
    <property type="entry name" value="q2cbj1_9rhob like domain"/>
    <property type="match status" value="1"/>
</dbReference>
<evidence type="ECO:0000313" key="15">
    <source>
        <dbReference type="Proteomes" id="UP000821853"/>
    </source>
</evidence>
<dbReference type="Gene3D" id="1.25.40.10">
    <property type="entry name" value="Tetratricopeptide repeat domain"/>
    <property type="match status" value="1"/>
</dbReference>
<dbReference type="PANTHER" id="PTHR10869:SF244">
    <property type="entry name" value="PROLYL 4-HYDROXYLASE SUBUNIT ALPHA-2"/>
    <property type="match status" value="1"/>
</dbReference>
<keyword evidence="10" id="KW-0560">Oxidoreductase</keyword>
<keyword evidence="6" id="KW-0479">Metal-binding</keyword>
<comment type="similarity">
    <text evidence="4">Belongs to the P4HA family.</text>
</comment>
<comment type="cofactor">
    <cofactor evidence="1">
        <name>L-ascorbate</name>
        <dbReference type="ChEBI" id="CHEBI:38290"/>
    </cofactor>
</comment>
<evidence type="ECO:0000256" key="12">
    <source>
        <dbReference type="ARBA" id="ARBA00023180"/>
    </source>
</evidence>
<dbReference type="InterPro" id="IPR044862">
    <property type="entry name" value="Pro_4_hyd_alph_FE2OG_OXY"/>
</dbReference>
<dbReference type="PANTHER" id="PTHR10869">
    <property type="entry name" value="PROLYL 4-HYDROXYLASE ALPHA SUBUNIT"/>
    <property type="match status" value="1"/>
</dbReference>
<evidence type="ECO:0000256" key="11">
    <source>
        <dbReference type="ARBA" id="ARBA00023004"/>
    </source>
</evidence>
<dbReference type="InterPro" id="IPR045054">
    <property type="entry name" value="P4HA-like"/>
</dbReference>
<gene>
    <name evidence="14" type="ORF">HPB48_014636</name>
</gene>
<evidence type="ECO:0000256" key="4">
    <source>
        <dbReference type="ARBA" id="ARBA00006511"/>
    </source>
</evidence>
<comment type="caution">
    <text evidence="14">The sequence shown here is derived from an EMBL/GenBank/DDBJ whole genome shotgun (WGS) entry which is preliminary data.</text>
</comment>
<evidence type="ECO:0000256" key="9">
    <source>
        <dbReference type="ARBA" id="ARBA00022964"/>
    </source>
</evidence>
<keyword evidence="8" id="KW-0847">Vitamin C</keyword>
<accession>A0A9J6GMG1</accession>
<dbReference type="Proteomes" id="UP000821853">
    <property type="component" value="Chromosome 5"/>
</dbReference>
<evidence type="ECO:0000313" key="14">
    <source>
        <dbReference type="EMBL" id="KAH9375752.1"/>
    </source>
</evidence>
<dbReference type="PROSITE" id="PS51471">
    <property type="entry name" value="FE2OG_OXY"/>
    <property type="match status" value="1"/>
</dbReference>
<proteinExistence type="inferred from homology"/>
<evidence type="ECO:0000256" key="10">
    <source>
        <dbReference type="ARBA" id="ARBA00023002"/>
    </source>
</evidence>
<dbReference type="Pfam" id="PF08336">
    <property type="entry name" value="P4Ha_N"/>
    <property type="match status" value="1"/>
</dbReference>
<keyword evidence="11" id="KW-0408">Iron</keyword>
<keyword evidence="7" id="KW-0256">Endoplasmic reticulum</keyword>
<name>A0A9J6GMG1_HAELO</name>
<comment type="subcellular location">
    <subcellularLocation>
        <location evidence="3">Endoplasmic reticulum lumen</location>
    </subcellularLocation>
</comment>
<dbReference type="GO" id="GO:0031418">
    <property type="term" value="F:L-ascorbic acid binding"/>
    <property type="evidence" value="ECO:0007669"/>
    <property type="project" value="UniProtKB-KW"/>
</dbReference>
<evidence type="ECO:0000256" key="3">
    <source>
        <dbReference type="ARBA" id="ARBA00004319"/>
    </source>
</evidence>
<keyword evidence="15" id="KW-1185">Reference proteome</keyword>
<dbReference type="Pfam" id="PF13640">
    <property type="entry name" value="2OG-FeII_Oxy_3"/>
    <property type="match status" value="1"/>
</dbReference>
<dbReference type="GO" id="GO:0005788">
    <property type="term" value="C:endoplasmic reticulum lumen"/>
    <property type="evidence" value="ECO:0007669"/>
    <property type="project" value="UniProtKB-SubCell"/>
</dbReference>
<dbReference type="GO" id="GO:0004656">
    <property type="term" value="F:procollagen-proline 4-dioxygenase activity"/>
    <property type="evidence" value="ECO:0007669"/>
    <property type="project" value="UniProtKB-EC"/>
</dbReference>
<evidence type="ECO:0000256" key="2">
    <source>
        <dbReference type="ARBA" id="ARBA00002035"/>
    </source>
</evidence>
<evidence type="ECO:0000256" key="8">
    <source>
        <dbReference type="ARBA" id="ARBA00022896"/>
    </source>
</evidence>
<dbReference type="InterPro" id="IPR006620">
    <property type="entry name" value="Pro_4_hyd_alph"/>
</dbReference>
<evidence type="ECO:0000256" key="1">
    <source>
        <dbReference type="ARBA" id="ARBA00001961"/>
    </source>
</evidence>
<dbReference type="OrthoDB" id="420380at2759"/>
<evidence type="ECO:0000256" key="5">
    <source>
        <dbReference type="ARBA" id="ARBA00012269"/>
    </source>
</evidence>